<dbReference type="RefSeq" id="WP_085932708.1">
    <property type="nucleotide sequence ID" value="NZ_FUWJ01000001.1"/>
</dbReference>
<evidence type="ECO:0000313" key="3">
    <source>
        <dbReference type="EMBL" id="SJZ43276.1"/>
    </source>
</evidence>
<feature type="region of interest" description="Disordered" evidence="1">
    <location>
        <begin position="75"/>
        <end position="193"/>
    </location>
</feature>
<feature type="compositionally biased region" description="Basic residues" evidence="1">
    <location>
        <begin position="164"/>
        <end position="184"/>
    </location>
</feature>
<feature type="compositionally biased region" description="Low complexity" evidence="1">
    <location>
        <begin position="146"/>
        <end position="158"/>
    </location>
</feature>
<organism evidence="3 4">
    <name type="scientific">Enhydrobacter aerosaccus</name>
    <dbReference type="NCBI Taxonomy" id="225324"/>
    <lineage>
        <taxon>Bacteria</taxon>
        <taxon>Pseudomonadati</taxon>
        <taxon>Pseudomonadota</taxon>
        <taxon>Alphaproteobacteria</taxon>
        <taxon>Hyphomicrobiales</taxon>
        <taxon>Enhydrobacter</taxon>
    </lineage>
</organism>
<dbReference type="EMBL" id="FUWJ01000001">
    <property type="protein sequence ID" value="SJZ43276.1"/>
    <property type="molecule type" value="Genomic_DNA"/>
</dbReference>
<dbReference type="AlphaFoldDB" id="A0A1T4KLJ4"/>
<evidence type="ECO:0000313" key="4">
    <source>
        <dbReference type="Proteomes" id="UP000190092"/>
    </source>
</evidence>
<protein>
    <submittedName>
        <fullName evidence="3">Uncharacterized protein</fullName>
    </submittedName>
</protein>
<reference evidence="4" key="1">
    <citation type="submission" date="2017-02" db="EMBL/GenBank/DDBJ databases">
        <authorList>
            <person name="Varghese N."/>
            <person name="Submissions S."/>
        </authorList>
    </citation>
    <scope>NUCLEOTIDE SEQUENCE [LARGE SCALE GENOMIC DNA]</scope>
    <source>
        <strain evidence="4">ATCC 27094</strain>
    </source>
</reference>
<dbReference type="Proteomes" id="UP000190092">
    <property type="component" value="Unassembled WGS sequence"/>
</dbReference>
<evidence type="ECO:0000256" key="2">
    <source>
        <dbReference type="SAM" id="SignalP"/>
    </source>
</evidence>
<dbReference type="PROSITE" id="PS51257">
    <property type="entry name" value="PROKAR_LIPOPROTEIN"/>
    <property type="match status" value="1"/>
</dbReference>
<name>A0A1T4KLJ4_9HYPH</name>
<dbReference type="OrthoDB" id="7362049at2"/>
<feature type="signal peptide" evidence="2">
    <location>
        <begin position="1"/>
        <end position="32"/>
    </location>
</feature>
<gene>
    <name evidence="3" type="ORF">SAMN02745126_01034</name>
</gene>
<keyword evidence="2" id="KW-0732">Signal</keyword>
<feature type="compositionally biased region" description="Low complexity" evidence="1">
    <location>
        <begin position="108"/>
        <end position="138"/>
    </location>
</feature>
<dbReference type="STRING" id="225324.SAMN02745126_01034"/>
<keyword evidence="4" id="KW-1185">Reference proteome</keyword>
<proteinExistence type="predicted"/>
<sequence length="193" mass="19799">MSFPRLTCLILPLALGLPLLVGACAAPLGVTAASYGADGVSVVETGKTGADHLTSMVSKKDCAVLRTFKNQDICRDREGGRDPYDVNYNEPFRQAGEGGVEYAPPPHAAADAPAASWDAAAYQTPTQSSSAALPAAAPSSPPPQPVAASVPTSTSKSPAPAPAKPKKHVTGRTKTRHKPIRKKPAPGPAESAL</sequence>
<feature type="chain" id="PRO_5012888251" evidence="2">
    <location>
        <begin position="33"/>
        <end position="193"/>
    </location>
</feature>
<feature type="compositionally biased region" description="Basic and acidic residues" evidence="1">
    <location>
        <begin position="75"/>
        <end position="84"/>
    </location>
</feature>
<accession>A0A1T4KLJ4</accession>
<evidence type="ECO:0000256" key="1">
    <source>
        <dbReference type="SAM" id="MobiDB-lite"/>
    </source>
</evidence>